<feature type="transmembrane region" description="Helical" evidence="2">
    <location>
        <begin position="489"/>
        <end position="506"/>
    </location>
</feature>
<dbReference type="Proteomes" id="UP000199262">
    <property type="component" value="Unassembled WGS sequence"/>
</dbReference>
<feature type="transmembrane region" description="Helical" evidence="2">
    <location>
        <begin position="347"/>
        <end position="365"/>
    </location>
</feature>
<accession>A0A1G4PQW5</accession>
<keyword evidence="1" id="KW-0175">Coiled coil</keyword>
<feature type="transmembrane region" description="Helical" evidence="2">
    <location>
        <begin position="309"/>
        <end position="327"/>
    </location>
</feature>
<keyword evidence="2" id="KW-1133">Transmembrane helix</keyword>
<feature type="coiled-coil region" evidence="1">
    <location>
        <begin position="23"/>
        <end position="59"/>
    </location>
</feature>
<dbReference type="EMBL" id="FMTE01000004">
    <property type="protein sequence ID" value="SCW34595.1"/>
    <property type="molecule type" value="Genomic_DNA"/>
</dbReference>
<feature type="transmembrane region" description="Helical" evidence="2">
    <location>
        <begin position="418"/>
        <end position="443"/>
    </location>
</feature>
<evidence type="ECO:0000256" key="2">
    <source>
        <dbReference type="SAM" id="Phobius"/>
    </source>
</evidence>
<dbReference type="OrthoDB" id="350104at2"/>
<feature type="transmembrane region" description="Helical" evidence="2">
    <location>
        <begin position="526"/>
        <end position="543"/>
    </location>
</feature>
<evidence type="ECO:0000313" key="4">
    <source>
        <dbReference type="Proteomes" id="UP000199262"/>
    </source>
</evidence>
<feature type="transmembrane region" description="Helical" evidence="2">
    <location>
        <begin position="385"/>
        <end position="406"/>
    </location>
</feature>
<keyword evidence="2" id="KW-0812">Transmembrane</keyword>
<proteinExistence type="predicted"/>
<dbReference type="AlphaFoldDB" id="A0A1G4PQW5"/>
<keyword evidence="2" id="KW-0472">Membrane</keyword>
<feature type="transmembrane region" description="Helical" evidence="2">
    <location>
        <begin position="455"/>
        <end position="477"/>
    </location>
</feature>
<name>A0A1G4PQW5_BORJA</name>
<keyword evidence="4" id="KW-1185">Reference proteome</keyword>
<sequence>MTIKILLSLSFLLIHSKITPIESNKMEKNISNLNNKIANIETEKNIKEHIKKIHQLSKNQEKIINTFNYIKKYFNTNEIKYTEYSLQEIGFIGYSQKIIHSKIKGKRADIYNIIIPIKILNNLKNNLAIGIAIELLNKLRNINSENNLNFFFVEDDSLEENTIISSRILLSNNYLGKNTNTIYLMLNENRIKNKIYLENESFITNSKTNLGFLKATIKSFEKNKLDFNTAKITEKKINNLYNIYWDESIPFLIINNNLNPILTQNKNTIYEIYKSIEETLTNQYKSKNTDEIHYIIIDTPFEKIIINEITLITLIYICYNLIIIVFIRKFKEAGLVMKKVKNDYYKLIRLFFTLFLSTYLSLLITNKLFVNYENTTVYTIINSKYLITFFATLLIHNLLSLFTYNFTIYLNYRQLKYLAISISIIELIILMFIKIEFILIVIIKSILLLIKPNKITIVQKIIVTIIWTINFVLVTLIQNTTSITNTLTLSYLISICLFSTIFMNISEHLKSKLSKIKQNLKKAEKLGLVTFFLITTIIISSNIDKKGHVIQIEQTVSFPEKINTIKIEYPKGNKNPIQIISNDFNLTLQANKKTLKTNIKADDELMNIDFKKIDIAERAVYNINLVTQKIANQIELHFKNASKLIIYQSNTPYKILANKIIFSLKNINSKKTTIAFTLKSQDDIAYEAFANLHIKKNQVKIYNKNNNKEEKNIKINYSYKIKYSGILPKAEKYKNLDYFKLKNDKEIENLKNFILN</sequence>
<gene>
    <name evidence="3" type="ORF">SAMN02983004_00658</name>
</gene>
<evidence type="ECO:0000256" key="1">
    <source>
        <dbReference type="SAM" id="Coils"/>
    </source>
</evidence>
<reference evidence="4" key="1">
    <citation type="submission" date="2016-10" db="EMBL/GenBank/DDBJ databases">
        <authorList>
            <person name="Varghese N."/>
            <person name="Submissions S."/>
        </authorList>
    </citation>
    <scope>NUCLEOTIDE SEQUENCE [LARGE SCALE GENOMIC DNA]</scope>
    <source>
        <strain evidence="4">ATCC 51557</strain>
    </source>
</reference>
<protein>
    <submittedName>
        <fullName evidence="3">Uncharacterized protein</fullName>
    </submittedName>
</protein>
<organism evidence="3 4">
    <name type="scientific">Borreliella japonica</name>
    <name type="common">Borrelia japonica</name>
    <dbReference type="NCBI Taxonomy" id="34095"/>
    <lineage>
        <taxon>Bacteria</taxon>
        <taxon>Pseudomonadati</taxon>
        <taxon>Spirochaetota</taxon>
        <taxon>Spirochaetia</taxon>
        <taxon>Spirochaetales</taxon>
        <taxon>Borreliaceae</taxon>
        <taxon>Borreliella</taxon>
    </lineage>
</organism>
<evidence type="ECO:0000313" key="3">
    <source>
        <dbReference type="EMBL" id="SCW34595.1"/>
    </source>
</evidence>
<dbReference type="RefSeq" id="WP_091972807.1">
    <property type="nucleotide sequence ID" value="NZ_CP124066.1"/>
</dbReference>